<organism evidence="1 2">
    <name type="scientific">Desertifilum tharense IPPAS B-1220</name>
    <dbReference type="NCBI Taxonomy" id="1781255"/>
    <lineage>
        <taxon>Bacteria</taxon>
        <taxon>Bacillati</taxon>
        <taxon>Cyanobacteriota</taxon>
        <taxon>Cyanophyceae</taxon>
        <taxon>Desertifilales</taxon>
        <taxon>Desertifilaceae</taxon>
        <taxon>Desertifilum</taxon>
    </lineage>
</organism>
<accession>A0ACD5GVZ0</accession>
<evidence type="ECO:0000313" key="2">
    <source>
        <dbReference type="Proteomes" id="UP000095472"/>
    </source>
</evidence>
<dbReference type="Proteomes" id="UP000095472">
    <property type="component" value="Chromosome"/>
</dbReference>
<sequence>MLGVPNLLRAWQQTPVATSDPSIVVIPSPDPPPVAAPPQASLEARSLVQVEAIANNGIEQPPPLFLFSSLQAATERETLGEIPQQPALHSRQTNPRERRSLVKS</sequence>
<name>A0ACD5GVZ0_9CYAN</name>
<reference evidence="1 2" key="1">
    <citation type="journal article" date="2016" name="Genome Announc.">
        <title>Draft Genome Sequence of the Thermotolerant Cyanobacterium Desertifilum sp. IPPAS B-1220.</title>
        <authorList>
            <person name="Mironov K.S."/>
            <person name="Sinetova M.A."/>
            <person name="Bolatkhan K."/>
            <person name="Zayadan B.K."/>
            <person name="Ustinova V.V."/>
            <person name="Kupriyanova E.V."/>
            <person name="Skrypnik A.N."/>
            <person name="Gogoleva N.E."/>
            <person name="Gogolev Y.V."/>
            <person name="Los D.A."/>
        </authorList>
    </citation>
    <scope>NUCLEOTIDE SEQUENCE [LARGE SCALE GENOMIC DNA]</scope>
    <source>
        <strain evidence="1 2">IPPAS B-1220</strain>
    </source>
</reference>
<proteinExistence type="predicted"/>
<keyword evidence="2" id="KW-1185">Reference proteome</keyword>
<dbReference type="EMBL" id="CP182909">
    <property type="protein sequence ID" value="XPM64897.1"/>
    <property type="molecule type" value="Genomic_DNA"/>
</dbReference>
<protein>
    <submittedName>
        <fullName evidence="1">Uncharacterized protein</fullName>
    </submittedName>
</protein>
<evidence type="ECO:0000313" key="1">
    <source>
        <dbReference type="EMBL" id="XPM64897.1"/>
    </source>
</evidence>
<gene>
    <name evidence="1" type="ORF">BH720_002975</name>
</gene>